<dbReference type="EMBL" id="UOEA01000016">
    <property type="protein sequence ID" value="VAV82440.1"/>
    <property type="molecule type" value="Genomic_DNA"/>
</dbReference>
<proteinExistence type="predicted"/>
<name>A0A3B0QKV3_9ZZZZ</name>
<sequence length="309" mass="34295">MKYLLKGTYALSILVMFLIVISTANAGELVSVVEAEYVRPPVGPPTASIANGGFFISGYGRGPSMGEGSEERTVWFHSFRLDRPQWRAFRAADPAIIHSAILELEYTPWMPSSGKRPAANDYVQMVGLKGIFIGGGHPLDSRGRRRISIDLLADDRYTSNDILGVLHNPSKDPSEEGFKKRWNGNILMRYADDAIIHYAKLTLGYNSSAQKCSAQAQGKIAWDYKGNKQWDPVNLKRLCRGAENSGEPAACFQRVMHGGVNWGGGTQWKWENAIDLCEGSEKAASTIQCFEQELTKNRTWQQAIRSCSN</sequence>
<reference evidence="1" key="1">
    <citation type="submission" date="2018-06" db="EMBL/GenBank/DDBJ databases">
        <authorList>
            <person name="Zhirakovskaya E."/>
        </authorList>
    </citation>
    <scope>NUCLEOTIDE SEQUENCE</scope>
</reference>
<organism evidence="1">
    <name type="scientific">hydrothermal vent metagenome</name>
    <dbReference type="NCBI Taxonomy" id="652676"/>
    <lineage>
        <taxon>unclassified sequences</taxon>
        <taxon>metagenomes</taxon>
        <taxon>ecological metagenomes</taxon>
    </lineage>
</organism>
<evidence type="ECO:0000313" key="1">
    <source>
        <dbReference type="EMBL" id="VAV82440.1"/>
    </source>
</evidence>
<dbReference type="AlphaFoldDB" id="A0A3B0QKV3"/>
<gene>
    <name evidence="1" type="ORF">MNBD_DELTA01-644</name>
</gene>
<protein>
    <submittedName>
        <fullName evidence="1">Uncharacterized protein</fullName>
    </submittedName>
</protein>
<accession>A0A3B0QKV3</accession>